<dbReference type="Proteomes" id="UP000194221">
    <property type="component" value="Unassembled WGS sequence"/>
</dbReference>
<dbReference type="GO" id="GO:0006310">
    <property type="term" value="P:DNA recombination"/>
    <property type="evidence" value="ECO:0007669"/>
    <property type="project" value="UniProtKB-KW"/>
</dbReference>
<dbReference type="STRING" id="1635173.WH52_10885"/>
<dbReference type="Pfam" id="PF17293">
    <property type="entry name" value="Arm-DNA-bind_5"/>
    <property type="match status" value="1"/>
</dbReference>
<dbReference type="SUPFAM" id="SSF56349">
    <property type="entry name" value="DNA breaking-rejoining enzymes"/>
    <property type="match status" value="1"/>
</dbReference>
<evidence type="ECO:0000259" key="4">
    <source>
        <dbReference type="PROSITE" id="PS51898"/>
    </source>
</evidence>
<dbReference type="InParanoid" id="A0A1Y2PBN5"/>
<comment type="similarity">
    <text evidence="1">Belongs to the 'phage' integrase family.</text>
</comment>
<organism evidence="5 6">
    <name type="scientific">Tenacibaculum holothuriorum</name>
    <dbReference type="NCBI Taxonomy" id="1635173"/>
    <lineage>
        <taxon>Bacteria</taxon>
        <taxon>Pseudomonadati</taxon>
        <taxon>Bacteroidota</taxon>
        <taxon>Flavobacteriia</taxon>
        <taxon>Flavobacteriales</taxon>
        <taxon>Flavobacteriaceae</taxon>
        <taxon>Tenacibaculum</taxon>
    </lineage>
</organism>
<dbReference type="Gene3D" id="1.10.443.10">
    <property type="entry name" value="Intergrase catalytic core"/>
    <property type="match status" value="1"/>
</dbReference>
<dbReference type="PANTHER" id="PTHR30349:SF64">
    <property type="entry name" value="PROPHAGE INTEGRASE INTD-RELATED"/>
    <property type="match status" value="1"/>
</dbReference>
<keyword evidence="2" id="KW-0238">DNA-binding</keyword>
<dbReference type="GO" id="GO:0003677">
    <property type="term" value="F:DNA binding"/>
    <property type="evidence" value="ECO:0007669"/>
    <property type="project" value="UniProtKB-KW"/>
</dbReference>
<evidence type="ECO:0000313" key="6">
    <source>
        <dbReference type="Proteomes" id="UP000194221"/>
    </source>
</evidence>
<dbReference type="GO" id="GO:0015074">
    <property type="term" value="P:DNA integration"/>
    <property type="evidence" value="ECO:0007669"/>
    <property type="project" value="InterPro"/>
</dbReference>
<accession>A0A1Y2PBN5</accession>
<keyword evidence="6" id="KW-1185">Reference proteome</keyword>
<dbReference type="EMBL" id="LAPZ01000009">
    <property type="protein sequence ID" value="OSY87590.1"/>
    <property type="molecule type" value="Genomic_DNA"/>
</dbReference>
<keyword evidence="3" id="KW-0233">DNA recombination</keyword>
<dbReference type="Pfam" id="PF00589">
    <property type="entry name" value="Phage_integrase"/>
    <property type="match status" value="1"/>
</dbReference>
<dbReference type="Pfam" id="PF13102">
    <property type="entry name" value="Phage_int_SAM_5"/>
    <property type="match status" value="1"/>
</dbReference>
<sequence>MSSSAKIVLRKKPNAKGLYPIAIRITKYRRSTYKQLGHYIDLDDWDEKNIKVKKSHPNAKSLNSLISSKIAEVRKSLIELQNESKDASARQIKTEIYKPTSSLTFFDYAKEHIKALEAEGKINRKYTDSAWLSFIKRFYKTEQLTFQEIDERFLGKLKVFLKGKSALTETSTMNVMVFIRLIYNRAIKDKVASKELYPFGNGKFKIKFPETIKIGLTQNEIKKCETVQNLSKVERHSLNVWLFSFYFAGMRVSDVLFTRWSQIVDGRFNYRMGKNSKLLSLKIPQKALQLIEQYQSEKRFDDDFIFPEMKKADVENAKDVYNKIKVATKKFNDNLKVITEKAKIKKKVTMHIARHSFGNIAGDSIHPLMLQKLYRHSDLKTTIKYQANFIHKEADDALDSVLNF</sequence>
<gene>
    <name evidence="5" type="ORF">WH52_10885</name>
</gene>
<dbReference type="InterPro" id="IPR035386">
    <property type="entry name" value="Arm-DNA-bind_5"/>
</dbReference>
<evidence type="ECO:0000256" key="2">
    <source>
        <dbReference type="ARBA" id="ARBA00023125"/>
    </source>
</evidence>
<protein>
    <submittedName>
        <fullName evidence="5">Recombinase</fullName>
    </submittedName>
</protein>
<evidence type="ECO:0000256" key="1">
    <source>
        <dbReference type="ARBA" id="ARBA00008857"/>
    </source>
</evidence>
<dbReference type="PROSITE" id="PS51898">
    <property type="entry name" value="TYR_RECOMBINASE"/>
    <property type="match status" value="1"/>
</dbReference>
<dbReference type="AlphaFoldDB" id="A0A1Y2PBN5"/>
<dbReference type="OrthoDB" id="1068680at2"/>
<proteinExistence type="inferred from homology"/>
<dbReference type="InterPro" id="IPR011010">
    <property type="entry name" value="DNA_brk_join_enz"/>
</dbReference>
<dbReference type="InterPro" id="IPR010998">
    <property type="entry name" value="Integrase_recombinase_N"/>
</dbReference>
<reference evidence="5 6" key="1">
    <citation type="submission" date="2015-03" db="EMBL/GenBank/DDBJ databases">
        <title>Genome sequence of Tenacibaculum sp. S2-2, isolated from intestinal microbiota of sea cucumber, Apostichopus japonicas.</title>
        <authorList>
            <person name="Shao Z."/>
            <person name="Wang L."/>
            <person name="Li X."/>
        </authorList>
    </citation>
    <scope>NUCLEOTIDE SEQUENCE [LARGE SCALE GENOMIC DNA]</scope>
    <source>
        <strain evidence="5 6">S2-2</strain>
    </source>
</reference>
<evidence type="ECO:0000313" key="5">
    <source>
        <dbReference type="EMBL" id="OSY87590.1"/>
    </source>
</evidence>
<dbReference type="RefSeq" id="WP_086030985.1">
    <property type="nucleotide sequence ID" value="NZ_LAPZ01000009.1"/>
</dbReference>
<dbReference type="InterPro" id="IPR002104">
    <property type="entry name" value="Integrase_catalytic"/>
</dbReference>
<dbReference type="InterPro" id="IPR050090">
    <property type="entry name" value="Tyrosine_recombinase_XerCD"/>
</dbReference>
<feature type="domain" description="Tyr recombinase" evidence="4">
    <location>
        <begin position="215"/>
        <end position="403"/>
    </location>
</feature>
<dbReference type="InterPro" id="IPR013762">
    <property type="entry name" value="Integrase-like_cat_sf"/>
</dbReference>
<comment type="caution">
    <text evidence="5">The sequence shown here is derived from an EMBL/GenBank/DDBJ whole genome shotgun (WGS) entry which is preliminary data.</text>
</comment>
<name>A0A1Y2PBN5_9FLAO</name>
<dbReference type="InterPro" id="IPR025269">
    <property type="entry name" value="SAM-like_dom"/>
</dbReference>
<evidence type="ECO:0000256" key="3">
    <source>
        <dbReference type="ARBA" id="ARBA00023172"/>
    </source>
</evidence>
<dbReference type="PANTHER" id="PTHR30349">
    <property type="entry name" value="PHAGE INTEGRASE-RELATED"/>
    <property type="match status" value="1"/>
</dbReference>
<dbReference type="Gene3D" id="1.10.150.130">
    <property type="match status" value="1"/>
</dbReference>